<evidence type="ECO:0000313" key="1">
    <source>
        <dbReference type="EMBL" id="PVZ15106.1"/>
    </source>
</evidence>
<name>A0A2U1FSH6_9PORP</name>
<dbReference type="Pfam" id="PF13715">
    <property type="entry name" value="CarbopepD_reg_2"/>
    <property type="match status" value="1"/>
</dbReference>
<dbReference type="AlphaFoldDB" id="A0A2U1FSH6"/>
<protein>
    <submittedName>
        <fullName evidence="1">Carboxypeptidase-like protein</fullName>
    </submittedName>
</protein>
<dbReference type="RefSeq" id="WP_243405604.1">
    <property type="nucleotide sequence ID" value="NZ_QEKY01000001.1"/>
</dbReference>
<organism evidence="1 2">
    <name type="scientific">Porphyromonas loveana</name>
    <dbReference type="NCBI Taxonomy" id="1884669"/>
    <lineage>
        <taxon>Bacteria</taxon>
        <taxon>Pseudomonadati</taxon>
        <taxon>Bacteroidota</taxon>
        <taxon>Bacteroidia</taxon>
        <taxon>Bacteroidales</taxon>
        <taxon>Porphyromonadaceae</taxon>
        <taxon>Porphyromonas</taxon>
    </lineage>
</organism>
<accession>A0A2U1FSH6</accession>
<keyword evidence="1" id="KW-0121">Carboxypeptidase</keyword>
<reference evidence="1 2" key="1">
    <citation type="submission" date="2018-04" db="EMBL/GenBank/DDBJ databases">
        <title>Genomic Encyclopedia of Type Strains, Phase IV (KMG-IV): sequencing the most valuable type-strain genomes for metagenomic binning, comparative biology and taxonomic classification.</title>
        <authorList>
            <person name="Goeker M."/>
        </authorList>
    </citation>
    <scope>NUCLEOTIDE SEQUENCE [LARGE SCALE GENOMIC DNA]</scope>
    <source>
        <strain evidence="1 2">DSM 28520</strain>
    </source>
</reference>
<keyword evidence="1" id="KW-0645">Protease</keyword>
<comment type="caution">
    <text evidence="1">The sequence shown here is derived from an EMBL/GenBank/DDBJ whole genome shotgun (WGS) entry which is preliminary data.</text>
</comment>
<gene>
    <name evidence="1" type="ORF">C7382_10134</name>
</gene>
<dbReference type="Pfam" id="PF18939">
    <property type="entry name" value="DUF5686"/>
    <property type="match status" value="1"/>
</dbReference>
<dbReference type="GeneID" id="94549744"/>
<keyword evidence="2" id="KW-1185">Reference proteome</keyword>
<dbReference type="EMBL" id="QEKY01000001">
    <property type="protein sequence ID" value="PVZ15106.1"/>
    <property type="molecule type" value="Genomic_DNA"/>
</dbReference>
<dbReference type="SUPFAM" id="SSF49464">
    <property type="entry name" value="Carboxypeptidase regulatory domain-like"/>
    <property type="match status" value="1"/>
</dbReference>
<sequence length="872" mass="100561">MPSQSPQQFRLPFFLFLLLWGMLPLTAQTRFSGVVLDSVTLEPIPYASVYFADNRGTGTVTSAAGSFDLSSPQNDRTIIISSTGYRQQQFTLRQGEKRNMRCRILLAQEDMQLHSVVVHAKRRRYSKKNNPAVDLIRRAIAAKDSNRIESAPAYSYRTYERMLLSDDDFRSGEGFLYLKHDKCLQWADSSRFTDRCILPLSMREKLIQTERLPHKSERSVVLARRLDGVEESFDEGPMTTNLEEIFRPINIYDNDIPIMLSRFPSPMSSNFATGFYKYFISDTVMIGGESCIEMAFSPFNPQSAGFTGRLWIARDDYALRRIVLNLPISSNVNWVTHLRIAQDFEREPCVDVSGAITRYYRVLRRQDFQALLSAASFIPQGVEVDQTRIFTDYRIGEGSVDKNPASVTYLATDSAGWSSSPRETEGYWNVMRPEPLPPTGQKLLAFMQYLRRDRTYKAATTVAKTLLTGYLSLPLSSRDSVRRVFDLGPIHNTLSGNKIEGLRLRLGGMTLASLSPHFFAQGYVAYGFRDERWKWRGKFTYSSMAKQLYADEFPHRNLSFIASYDLYTPGQVISPMYKDNVLTMLGTMSNMRRVYVEEYRLEYDRDWGRDFGTVVWASRQRNEPAGTLRYEQIMADGTVQPIHSYRTTELGVSLRYEPGRIPYNGRKGPNTAFNLVRRSPVFELEHRMAFKDLLGGDFGYQRTEFRYKHQFWLSLFGMMDATLRAGKVWTQAPYPLLELPPVNESYILQKGTFQLMKPMEFISDRYAQFHLTYHAEGLLLNRLPLIKRLAWREIFSIHGMWGDLSKCNASGTVGSFLFPEETIPMDNIWYLEGSVGLENIFRILRVEYFRRFTQLSTAPDKWGIRARLQLSF</sequence>
<dbReference type="Proteomes" id="UP000245462">
    <property type="component" value="Unassembled WGS sequence"/>
</dbReference>
<dbReference type="InterPro" id="IPR008969">
    <property type="entry name" value="CarboxyPept-like_regulatory"/>
</dbReference>
<dbReference type="GO" id="GO:0004180">
    <property type="term" value="F:carboxypeptidase activity"/>
    <property type="evidence" value="ECO:0007669"/>
    <property type="project" value="UniProtKB-KW"/>
</dbReference>
<dbReference type="InterPro" id="IPR043741">
    <property type="entry name" value="DUF5686"/>
</dbReference>
<keyword evidence="1" id="KW-0378">Hydrolase</keyword>
<dbReference type="Gene3D" id="2.60.40.1120">
    <property type="entry name" value="Carboxypeptidase-like, regulatory domain"/>
    <property type="match status" value="1"/>
</dbReference>
<proteinExistence type="predicted"/>
<evidence type="ECO:0000313" key="2">
    <source>
        <dbReference type="Proteomes" id="UP000245462"/>
    </source>
</evidence>